<dbReference type="Proteomes" id="UP000630718">
    <property type="component" value="Unassembled WGS sequence"/>
</dbReference>
<reference evidence="1" key="2">
    <citation type="submission" date="2020-09" db="EMBL/GenBank/DDBJ databases">
        <authorList>
            <person name="Sun Q."/>
            <person name="Ohkuma M."/>
        </authorList>
    </citation>
    <scope>NUCLEOTIDE SEQUENCE</scope>
    <source>
        <strain evidence="1">JCM 4477</strain>
    </source>
</reference>
<name>A0A919AR81_9ACTN</name>
<keyword evidence="2" id="KW-1185">Reference proteome</keyword>
<protein>
    <submittedName>
        <fullName evidence="1">Uncharacterized protein</fullName>
    </submittedName>
</protein>
<accession>A0A919AR81</accession>
<evidence type="ECO:0000313" key="1">
    <source>
        <dbReference type="EMBL" id="GHF23083.1"/>
    </source>
</evidence>
<reference evidence="1" key="1">
    <citation type="journal article" date="2014" name="Int. J. Syst. Evol. Microbiol.">
        <title>Complete genome sequence of Corynebacterium casei LMG S-19264T (=DSM 44701T), isolated from a smear-ripened cheese.</title>
        <authorList>
            <consortium name="US DOE Joint Genome Institute (JGI-PGF)"/>
            <person name="Walter F."/>
            <person name="Albersmeier A."/>
            <person name="Kalinowski J."/>
            <person name="Ruckert C."/>
        </authorList>
    </citation>
    <scope>NUCLEOTIDE SEQUENCE</scope>
    <source>
        <strain evidence="1">JCM 4477</strain>
    </source>
</reference>
<evidence type="ECO:0000313" key="2">
    <source>
        <dbReference type="Proteomes" id="UP000630718"/>
    </source>
</evidence>
<dbReference type="EMBL" id="BNBI01000013">
    <property type="protein sequence ID" value="GHF23083.1"/>
    <property type="molecule type" value="Genomic_DNA"/>
</dbReference>
<gene>
    <name evidence="1" type="ORF">GCM10018772_55960</name>
</gene>
<organism evidence="1 2">
    <name type="scientific">Streptomyces fumanus</name>
    <dbReference type="NCBI Taxonomy" id="67302"/>
    <lineage>
        <taxon>Bacteria</taxon>
        <taxon>Bacillati</taxon>
        <taxon>Actinomycetota</taxon>
        <taxon>Actinomycetes</taxon>
        <taxon>Kitasatosporales</taxon>
        <taxon>Streptomycetaceae</taxon>
        <taxon>Streptomyces</taxon>
    </lineage>
</organism>
<proteinExistence type="predicted"/>
<sequence>MVRTRALVNRTGRPACPGEVISSKAAAFHCASSVTGAVIVGSFTSSAAPIGCRSPPSPRAANATRPGITWVSGTQAPPGAGVAAGLLTGQGSR</sequence>
<comment type="caution">
    <text evidence="1">The sequence shown here is derived from an EMBL/GenBank/DDBJ whole genome shotgun (WGS) entry which is preliminary data.</text>
</comment>
<dbReference type="AlphaFoldDB" id="A0A919AR81"/>